<gene>
    <name evidence="1" type="ORF">UF66_1960</name>
</gene>
<comment type="caution">
    <text evidence="1">The sequence shown here is derived from an EMBL/GenBank/DDBJ whole genome shotgun (WGS) entry which is preliminary data.</text>
</comment>
<name>A0A0M2NXS5_STACC</name>
<evidence type="ECO:0000313" key="1">
    <source>
        <dbReference type="EMBL" id="KKI62760.1"/>
    </source>
</evidence>
<organism evidence="1 2">
    <name type="scientific">Staphylococcus cohnii subsp. cohnii</name>
    <dbReference type="NCBI Taxonomy" id="74704"/>
    <lineage>
        <taxon>Bacteria</taxon>
        <taxon>Bacillati</taxon>
        <taxon>Bacillota</taxon>
        <taxon>Bacilli</taxon>
        <taxon>Bacillales</taxon>
        <taxon>Staphylococcaceae</taxon>
        <taxon>Staphylococcus</taxon>
        <taxon>Staphylococcus cohnii species complex</taxon>
    </lineage>
</organism>
<accession>A0A0M2NXS5</accession>
<proteinExistence type="predicted"/>
<sequence length="37" mass="4171">MTDLDNAPSESTDISNTDIENIRNEAVDVEKLYSEIE</sequence>
<protein>
    <submittedName>
        <fullName evidence="1">Uncharacterized protein</fullName>
    </submittedName>
</protein>
<dbReference type="PATRIC" id="fig|74704.6.peg.2013"/>
<reference evidence="1 2" key="1">
    <citation type="submission" date="2015-03" db="EMBL/GenBank/DDBJ databases">
        <title>Genome Assembly of Staphylococcus cohnii subsp. cohnii strain G22B2.</title>
        <authorList>
            <person name="Nair G."/>
            <person name="Kaur G."/>
            <person name="Khatri I."/>
            <person name="Singh N.K."/>
            <person name="Sathyabama S."/>
            <person name="Maurya S.K."/>
            <person name="Subramanian S."/>
            <person name="Agrewala J.N."/>
            <person name="Mayilraj S."/>
        </authorList>
    </citation>
    <scope>NUCLEOTIDE SEQUENCE [LARGE SCALE GENOMIC DNA]</scope>
    <source>
        <strain evidence="1 2">G22B2</strain>
    </source>
</reference>
<dbReference type="AlphaFoldDB" id="A0A0M2NXS5"/>
<dbReference type="Proteomes" id="UP000034455">
    <property type="component" value="Unassembled WGS sequence"/>
</dbReference>
<evidence type="ECO:0000313" key="2">
    <source>
        <dbReference type="Proteomes" id="UP000034455"/>
    </source>
</evidence>
<dbReference type="EMBL" id="LAKJ01000034">
    <property type="protein sequence ID" value="KKI62760.1"/>
    <property type="molecule type" value="Genomic_DNA"/>
</dbReference>